<proteinExistence type="inferred from homology"/>
<dbReference type="GO" id="GO:0030145">
    <property type="term" value="F:manganese ion binding"/>
    <property type="evidence" value="ECO:0007669"/>
    <property type="project" value="InterPro"/>
</dbReference>
<sequence>MTSVSTPAPITADDATWRIERIHARIVDIPTIRPHKFSFGAINRQSPVIVQLWLANGACGFGEAATIGGPSWNEESPETILHAIQNYLAPAVTGADARRFAEHINRFDAVCKGNAFAKSAVEMALIDAVARSLGVPAWQLLGGKRIERLPLAWTLASGDSQRDLEEAEQMMQARRHRLFKLKIGARSPADDVAHVTRIARGLDGRADMTVDVNQAWDGNTARRYLPQLVEAGVTLIEQPVAKWDVQALREATQSLGSAALIMADETVCSAQDAYMLASQRACHVFSLKVAKHGGLLRTREVAAVAQAAGIGWYGGTMLETSLGSAASAHVFATLSDQHHGCELFGPQLLVDDIVEEPMAVRDFELHLPDGPGFGVVVDEKRLERFDRARAGLTPATVDFGRRGETAAT</sequence>
<evidence type="ECO:0000256" key="8">
    <source>
        <dbReference type="PIRSR" id="PIRSR613370-1"/>
    </source>
</evidence>
<dbReference type="SFLD" id="SFLDG01258">
    <property type="entry name" value="(chloro)muconate_cycloisomeras"/>
    <property type="match status" value="1"/>
</dbReference>
<feature type="active site" description="Proton acceptor" evidence="8">
    <location>
        <position position="182"/>
    </location>
</feature>
<dbReference type="GO" id="GO:0016854">
    <property type="term" value="F:racemase and epimerase activity"/>
    <property type="evidence" value="ECO:0007669"/>
    <property type="project" value="UniProtKB-ARBA"/>
</dbReference>
<dbReference type="SUPFAM" id="SSF54826">
    <property type="entry name" value="Enolase N-terminal domain-like"/>
    <property type="match status" value="1"/>
</dbReference>
<dbReference type="InterPro" id="IPR013370">
    <property type="entry name" value="Chloromuconate_cycloisomerase"/>
</dbReference>
<reference evidence="10 11" key="1">
    <citation type="submission" date="2018-08" db="EMBL/GenBank/DDBJ databases">
        <title>Achromobacter xylosoxidans Genome sequencing and assembly.</title>
        <authorList>
            <person name="Wang R."/>
            <person name="Rensing C."/>
            <person name="Li Y."/>
        </authorList>
    </citation>
    <scope>NUCLEOTIDE SEQUENCE [LARGE SCALE GENOMIC DNA]</scope>
    <source>
        <strain evidence="10 11">GD003A</strain>
    </source>
</reference>
<gene>
    <name evidence="10" type="ORF">DY367_29600</name>
</gene>
<dbReference type="SFLD" id="SFLDG00180">
    <property type="entry name" value="muconate_cycloisomerase"/>
    <property type="match status" value="1"/>
</dbReference>
<dbReference type="GO" id="GO:0018850">
    <property type="term" value="F:chloromuconate cycloisomerase activity"/>
    <property type="evidence" value="ECO:0007669"/>
    <property type="project" value="InterPro"/>
</dbReference>
<accession>A0A424W469</accession>
<dbReference type="Gene3D" id="3.20.20.120">
    <property type="entry name" value="Enolase-like C-terminal domain"/>
    <property type="match status" value="1"/>
</dbReference>
<protein>
    <submittedName>
        <fullName evidence="10">Mandelate racemase</fullName>
    </submittedName>
</protein>
<dbReference type="GO" id="GO:0018849">
    <property type="term" value="F:muconate cycloisomerase activity"/>
    <property type="evidence" value="ECO:0007669"/>
    <property type="project" value="InterPro"/>
</dbReference>
<evidence type="ECO:0000256" key="5">
    <source>
        <dbReference type="ARBA" id="ARBA00022797"/>
    </source>
</evidence>
<evidence type="ECO:0000256" key="2">
    <source>
        <dbReference type="ARBA" id="ARBA00005211"/>
    </source>
</evidence>
<dbReference type="EMBL" id="QVXO01000081">
    <property type="protein sequence ID" value="RPJ88093.1"/>
    <property type="molecule type" value="Genomic_DNA"/>
</dbReference>
<evidence type="ECO:0000313" key="11">
    <source>
        <dbReference type="Proteomes" id="UP000285324"/>
    </source>
</evidence>
<dbReference type="AlphaFoldDB" id="A0A424W469"/>
<evidence type="ECO:0000313" key="10">
    <source>
        <dbReference type="EMBL" id="RPJ88093.1"/>
    </source>
</evidence>
<keyword evidence="6" id="KW-0464">Manganese</keyword>
<comment type="similarity">
    <text evidence="3">Belongs to the mandelate racemase/muconate lactonizing enzyme family.</text>
</comment>
<evidence type="ECO:0000256" key="1">
    <source>
        <dbReference type="ARBA" id="ARBA00001936"/>
    </source>
</evidence>
<keyword evidence="5" id="KW-0058">Aromatic hydrocarbons catabolism</keyword>
<dbReference type="Pfam" id="PF13378">
    <property type="entry name" value="MR_MLE_C"/>
    <property type="match status" value="1"/>
</dbReference>
<name>A0A424W469_ALCXX</name>
<comment type="caution">
    <text evidence="10">The sequence shown here is derived from an EMBL/GenBank/DDBJ whole genome shotgun (WGS) entry which is preliminary data.</text>
</comment>
<dbReference type="RefSeq" id="WP_118934808.1">
    <property type="nucleotide sequence ID" value="NZ_CP061008.1"/>
</dbReference>
<dbReference type="SMART" id="SM00922">
    <property type="entry name" value="MR_MLE"/>
    <property type="match status" value="1"/>
</dbReference>
<dbReference type="UniPathway" id="UPA00083"/>
<evidence type="ECO:0000256" key="7">
    <source>
        <dbReference type="ARBA" id="ARBA00023235"/>
    </source>
</evidence>
<dbReference type="InterPro" id="IPR013341">
    <property type="entry name" value="Mandelate_racemase_N_dom"/>
</dbReference>
<dbReference type="Gene3D" id="3.30.390.10">
    <property type="entry name" value="Enolase-like, N-terminal domain"/>
    <property type="match status" value="1"/>
</dbReference>
<evidence type="ECO:0000259" key="9">
    <source>
        <dbReference type="SMART" id="SM00922"/>
    </source>
</evidence>
<comment type="pathway">
    <text evidence="2">Aromatic compound metabolism.</text>
</comment>
<dbReference type="CDD" id="cd03318">
    <property type="entry name" value="MLE"/>
    <property type="match status" value="1"/>
</dbReference>
<dbReference type="InterPro" id="IPR013342">
    <property type="entry name" value="Mandelate_racemase_C"/>
</dbReference>
<dbReference type="Proteomes" id="UP000285324">
    <property type="component" value="Unassembled WGS sequence"/>
</dbReference>
<dbReference type="SUPFAM" id="SSF51604">
    <property type="entry name" value="Enolase C-terminal domain-like"/>
    <property type="match status" value="1"/>
</dbReference>
<evidence type="ECO:0000256" key="6">
    <source>
        <dbReference type="ARBA" id="ARBA00023211"/>
    </source>
</evidence>
<dbReference type="Pfam" id="PF02746">
    <property type="entry name" value="MR_MLE_N"/>
    <property type="match status" value="1"/>
</dbReference>
<keyword evidence="7" id="KW-0413">Isomerase</keyword>
<dbReference type="SFLD" id="SFLDS00001">
    <property type="entry name" value="Enolase"/>
    <property type="match status" value="1"/>
</dbReference>
<evidence type="ECO:0000256" key="3">
    <source>
        <dbReference type="ARBA" id="ARBA00008031"/>
    </source>
</evidence>
<feature type="domain" description="Mandelate racemase/muconate lactonizing enzyme C-terminal" evidence="9">
    <location>
        <begin position="160"/>
        <end position="258"/>
    </location>
</feature>
<comment type="cofactor">
    <cofactor evidence="1">
        <name>Mn(2+)</name>
        <dbReference type="ChEBI" id="CHEBI:29035"/>
    </cofactor>
</comment>
<dbReference type="PANTHER" id="PTHR48073:SF2">
    <property type="entry name" value="O-SUCCINYLBENZOATE SYNTHASE"/>
    <property type="match status" value="1"/>
</dbReference>
<evidence type="ECO:0000256" key="4">
    <source>
        <dbReference type="ARBA" id="ARBA00022723"/>
    </source>
</evidence>
<dbReference type="InterPro" id="IPR036849">
    <property type="entry name" value="Enolase-like_C_sf"/>
</dbReference>
<organism evidence="10 11">
    <name type="scientific">Alcaligenes xylosoxydans xylosoxydans</name>
    <name type="common">Achromobacter xylosoxidans</name>
    <dbReference type="NCBI Taxonomy" id="85698"/>
    <lineage>
        <taxon>Bacteria</taxon>
        <taxon>Pseudomonadati</taxon>
        <taxon>Pseudomonadota</taxon>
        <taxon>Betaproteobacteria</taxon>
        <taxon>Burkholderiales</taxon>
        <taxon>Alcaligenaceae</taxon>
        <taxon>Achromobacter</taxon>
    </lineage>
</organism>
<keyword evidence="4" id="KW-0479">Metal-binding</keyword>
<feature type="active site" description="Proton donor" evidence="8">
    <location>
        <position position="342"/>
    </location>
</feature>
<dbReference type="OrthoDB" id="5596677at2"/>
<dbReference type="NCBIfam" id="TIGR02534">
    <property type="entry name" value="mucon_cyclo"/>
    <property type="match status" value="1"/>
</dbReference>
<dbReference type="GO" id="GO:0006518">
    <property type="term" value="P:peptide metabolic process"/>
    <property type="evidence" value="ECO:0007669"/>
    <property type="project" value="UniProtKB-ARBA"/>
</dbReference>
<dbReference type="InterPro" id="IPR029017">
    <property type="entry name" value="Enolase-like_N"/>
</dbReference>
<dbReference type="PANTHER" id="PTHR48073">
    <property type="entry name" value="O-SUCCINYLBENZOATE SYNTHASE-RELATED"/>
    <property type="match status" value="1"/>
</dbReference>
<dbReference type="InterPro" id="IPR029065">
    <property type="entry name" value="Enolase_C-like"/>
</dbReference>
<dbReference type="SFLD" id="SFLDF00009">
    <property type="entry name" value="o-succinylbenzoate_synthase"/>
    <property type="match status" value="1"/>
</dbReference>